<comment type="caution">
    <text evidence="1">The sequence shown here is derived from an EMBL/GenBank/DDBJ whole genome shotgun (WGS) entry which is preliminary data.</text>
</comment>
<proteinExistence type="predicted"/>
<name>A0A926D5M4_9FIRM</name>
<evidence type="ECO:0000313" key="1">
    <source>
        <dbReference type="EMBL" id="MBC8531808.1"/>
    </source>
</evidence>
<sequence length="99" mass="11126">MNATKILDAAGLPYVQGAWKNAPKLPYIAYLMPSTTNIAADSKVAEVVAPLRIELYTERIDKEAENKIVAALEGYVWDKSDTIYLDGEDMYVTYYEVED</sequence>
<dbReference type="Proteomes" id="UP000623172">
    <property type="component" value="Unassembled WGS sequence"/>
</dbReference>
<accession>A0A926D5M4</accession>
<dbReference type="RefSeq" id="WP_249316456.1">
    <property type="nucleotide sequence ID" value="NZ_JACRSR010000003.1"/>
</dbReference>
<dbReference type="EMBL" id="JACRSR010000003">
    <property type="protein sequence ID" value="MBC8531808.1"/>
    <property type="molecule type" value="Genomic_DNA"/>
</dbReference>
<evidence type="ECO:0000313" key="2">
    <source>
        <dbReference type="Proteomes" id="UP000623172"/>
    </source>
</evidence>
<protein>
    <submittedName>
        <fullName evidence="1">Uncharacterized protein</fullName>
    </submittedName>
</protein>
<reference evidence="1" key="1">
    <citation type="submission" date="2020-08" db="EMBL/GenBank/DDBJ databases">
        <title>Genome public.</title>
        <authorList>
            <person name="Liu C."/>
            <person name="Sun Q."/>
        </authorList>
    </citation>
    <scope>NUCLEOTIDE SEQUENCE</scope>
    <source>
        <strain evidence="1">NSJ-53</strain>
    </source>
</reference>
<keyword evidence="2" id="KW-1185">Reference proteome</keyword>
<gene>
    <name evidence="1" type="ORF">H8696_08110</name>
</gene>
<organism evidence="1 2">
    <name type="scientific">Gehongia tenuis</name>
    <dbReference type="NCBI Taxonomy" id="2763655"/>
    <lineage>
        <taxon>Bacteria</taxon>
        <taxon>Bacillati</taxon>
        <taxon>Bacillota</taxon>
        <taxon>Clostridia</taxon>
        <taxon>Christensenellales</taxon>
        <taxon>Christensenellaceae</taxon>
        <taxon>Gehongia</taxon>
    </lineage>
</organism>
<dbReference type="AlphaFoldDB" id="A0A926D5M4"/>